<dbReference type="OrthoDB" id="112441at2157"/>
<reference evidence="3" key="1">
    <citation type="journal article" date="2005" name="Int. J. Syst. Evol. Microbiol.">
        <title>Methanofollis formosanus sp. nov., isolated from a fish pond.</title>
        <authorList>
            <person name="Wu S.Y."/>
            <person name="Chen S.C."/>
            <person name="Lai M.C."/>
        </authorList>
    </citation>
    <scope>NUCLEOTIDE SEQUENCE</scope>
    <source>
        <strain evidence="3">ML15</strain>
    </source>
</reference>
<name>A0A8G1EG87_9EURY</name>
<feature type="region of interest" description="Disordered" evidence="1">
    <location>
        <begin position="155"/>
        <end position="176"/>
    </location>
</feature>
<dbReference type="RefSeq" id="WP_220682425.1">
    <property type="nucleotide sequence ID" value="NZ_CP037968.1"/>
</dbReference>
<gene>
    <name evidence="3" type="ORF">E2N92_04095</name>
</gene>
<evidence type="ECO:0000256" key="2">
    <source>
        <dbReference type="SAM" id="Phobius"/>
    </source>
</evidence>
<protein>
    <submittedName>
        <fullName evidence="3">Uncharacterized protein</fullName>
    </submittedName>
</protein>
<organism evidence="3 4">
    <name type="scientific">Methanofollis formosanus</name>
    <dbReference type="NCBI Taxonomy" id="299308"/>
    <lineage>
        <taxon>Archaea</taxon>
        <taxon>Methanobacteriati</taxon>
        <taxon>Methanobacteriota</taxon>
        <taxon>Stenosarchaea group</taxon>
        <taxon>Methanomicrobia</taxon>
        <taxon>Methanomicrobiales</taxon>
        <taxon>Methanomicrobiaceae</taxon>
        <taxon>Methanofollis</taxon>
    </lineage>
</organism>
<dbReference type="Proteomes" id="UP000826709">
    <property type="component" value="Chromosome"/>
</dbReference>
<sequence>MTTTTRPFLAALLALTLALPTNIYLIGDGIGAGIQFALFRYQQTYMGTNLITLFRDLDYVTSGILAGRSALSVLLWLGGTLLLLVAVACLVLKRHEEYETFRKPLSLLVTGAGIAYLAAVIAQYGPLFHGPAGFSVPVGVPLLLGVAWIISRGTEEENEREEDGMSCIGEDGPGKE</sequence>
<feature type="transmembrane region" description="Helical" evidence="2">
    <location>
        <begin position="131"/>
        <end position="150"/>
    </location>
</feature>
<dbReference type="EMBL" id="CP037968">
    <property type="protein sequence ID" value="QYZ78662.1"/>
    <property type="molecule type" value="Genomic_DNA"/>
</dbReference>
<evidence type="ECO:0000313" key="4">
    <source>
        <dbReference type="Proteomes" id="UP000826709"/>
    </source>
</evidence>
<feature type="transmembrane region" description="Helical" evidence="2">
    <location>
        <begin position="73"/>
        <end position="92"/>
    </location>
</feature>
<reference evidence="3" key="2">
    <citation type="submission" date="2019-03" db="EMBL/GenBank/DDBJ databases">
        <authorList>
            <person name="Chen S.-C."/>
            <person name="Wu S.-Y."/>
            <person name="Lai M.-C."/>
        </authorList>
    </citation>
    <scope>NUCLEOTIDE SEQUENCE</scope>
    <source>
        <strain evidence="3">ML15</strain>
    </source>
</reference>
<dbReference type="AlphaFoldDB" id="A0A8G1EG87"/>
<feature type="transmembrane region" description="Helical" evidence="2">
    <location>
        <begin position="104"/>
        <end position="125"/>
    </location>
</feature>
<evidence type="ECO:0000313" key="3">
    <source>
        <dbReference type="EMBL" id="QYZ78662.1"/>
    </source>
</evidence>
<dbReference type="KEGG" id="mfk:E2N92_04095"/>
<keyword evidence="4" id="KW-1185">Reference proteome</keyword>
<accession>A0A8G1EG87</accession>
<evidence type="ECO:0000256" key="1">
    <source>
        <dbReference type="SAM" id="MobiDB-lite"/>
    </source>
</evidence>
<keyword evidence="2" id="KW-0812">Transmembrane</keyword>
<keyword evidence="2" id="KW-0472">Membrane</keyword>
<proteinExistence type="predicted"/>
<keyword evidence="2" id="KW-1133">Transmembrane helix</keyword>